<dbReference type="PANTHER" id="PTHR11820:SF114">
    <property type="entry name" value="4-HYDROXYPHENYLACETATE CATABOLISM PROTEIN"/>
    <property type="match status" value="1"/>
</dbReference>
<dbReference type="InterPro" id="IPR036663">
    <property type="entry name" value="Fumarylacetoacetase_C_sf"/>
</dbReference>
<evidence type="ECO:0000313" key="3">
    <source>
        <dbReference type="EMBL" id="MEK8027076.1"/>
    </source>
</evidence>
<evidence type="ECO:0000313" key="4">
    <source>
        <dbReference type="Proteomes" id="UP001368500"/>
    </source>
</evidence>
<dbReference type="InterPro" id="IPR011234">
    <property type="entry name" value="Fumarylacetoacetase-like_C"/>
</dbReference>
<dbReference type="RefSeq" id="WP_341374855.1">
    <property type="nucleotide sequence ID" value="NZ_JBBUTF010000012.1"/>
</dbReference>
<comment type="caution">
    <text evidence="3">The sequence shown here is derived from an EMBL/GenBank/DDBJ whole genome shotgun (WGS) entry which is preliminary data.</text>
</comment>
<dbReference type="Gene3D" id="3.90.850.10">
    <property type="entry name" value="Fumarylacetoacetase-like, C-terminal domain"/>
    <property type="match status" value="1"/>
</dbReference>
<keyword evidence="3" id="KW-0378">Hydrolase</keyword>
<dbReference type="PANTHER" id="PTHR11820">
    <property type="entry name" value="ACYLPYRUVASE"/>
    <property type="match status" value="1"/>
</dbReference>
<dbReference type="SUPFAM" id="SSF56529">
    <property type="entry name" value="FAH"/>
    <property type="match status" value="1"/>
</dbReference>
<sequence>MSLHPDPMSAPLPRLSGVVYSALLNDPRQLSALGDALHQPPYKAPPRHPVLAVRPRNTRAAPGEAIAVPATGVRTGACLGLVIGRTACRVSPQQALAHVAGWLLGNDLCLPMDGPGRHYRPAVRQMARDGFCPLSAPVPATALTDPDDLPLTLRIDGQPVWEGRTGGRIRSAARLLSEVSGFMTLSPGDVLLLGIAADAPVALPGQMMSITAPGLGRLDNPLVEETA</sequence>
<protein>
    <submittedName>
        <fullName evidence="3">Fumarylacetoacetate hydrolase family protein</fullName>
    </submittedName>
</protein>
<dbReference type="Proteomes" id="UP001368500">
    <property type="component" value="Unassembled WGS sequence"/>
</dbReference>
<proteinExistence type="predicted"/>
<keyword evidence="4" id="KW-1185">Reference proteome</keyword>
<dbReference type="EMBL" id="JBBUTF010000012">
    <property type="protein sequence ID" value="MEK8027076.1"/>
    <property type="molecule type" value="Genomic_DNA"/>
</dbReference>
<dbReference type="Pfam" id="PF01557">
    <property type="entry name" value="FAA_hydrolase"/>
    <property type="match status" value="1"/>
</dbReference>
<evidence type="ECO:0000256" key="1">
    <source>
        <dbReference type="ARBA" id="ARBA00022723"/>
    </source>
</evidence>
<feature type="domain" description="Fumarylacetoacetase-like C-terminal" evidence="2">
    <location>
        <begin position="19"/>
        <end position="222"/>
    </location>
</feature>
<accession>A0ABU9BBQ0</accession>
<name>A0ABU9BBQ0_9BURK</name>
<keyword evidence="1" id="KW-0479">Metal-binding</keyword>
<organism evidence="3 4">
    <name type="scientific">Pseudaquabacterium rugosum</name>
    <dbReference type="NCBI Taxonomy" id="2984194"/>
    <lineage>
        <taxon>Bacteria</taxon>
        <taxon>Pseudomonadati</taxon>
        <taxon>Pseudomonadota</taxon>
        <taxon>Betaproteobacteria</taxon>
        <taxon>Burkholderiales</taxon>
        <taxon>Sphaerotilaceae</taxon>
        <taxon>Pseudaquabacterium</taxon>
    </lineage>
</organism>
<evidence type="ECO:0000259" key="2">
    <source>
        <dbReference type="Pfam" id="PF01557"/>
    </source>
</evidence>
<gene>
    <name evidence="3" type="ORF">AACH11_13990</name>
</gene>
<reference evidence="3 4" key="1">
    <citation type="submission" date="2024-04" db="EMBL/GenBank/DDBJ databases">
        <title>Novel species of the genus Ideonella isolated from streams.</title>
        <authorList>
            <person name="Lu H."/>
        </authorList>
    </citation>
    <scope>NUCLEOTIDE SEQUENCE [LARGE SCALE GENOMIC DNA]</scope>
    <source>
        <strain evidence="3 4">BYS139W</strain>
    </source>
</reference>
<dbReference type="GO" id="GO:0016787">
    <property type="term" value="F:hydrolase activity"/>
    <property type="evidence" value="ECO:0007669"/>
    <property type="project" value="UniProtKB-KW"/>
</dbReference>